<comment type="caution">
    <text evidence="8">The sequence shown here is derived from an EMBL/GenBank/DDBJ whole genome shotgun (WGS) entry which is preliminary data.</text>
</comment>
<dbReference type="SUPFAM" id="SSF51430">
    <property type="entry name" value="NAD(P)-linked oxidoreductase"/>
    <property type="match status" value="1"/>
</dbReference>
<dbReference type="InterPro" id="IPR023210">
    <property type="entry name" value="NADP_OxRdtase_dom"/>
</dbReference>
<evidence type="ECO:0000256" key="2">
    <source>
        <dbReference type="ARBA" id="ARBA00022857"/>
    </source>
</evidence>
<evidence type="ECO:0000259" key="7">
    <source>
        <dbReference type="Pfam" id="PF00248"/>
    </source>
</evidence>
<dbReference type="EMBL" id="JAVRJZ010000019">
    <property type="protein sequence ID" value="KAK2707236.1"/>
    <property type="molecule type" value="Genomic_DNA"/>
</dbReference>
<dbReference type="AlphaFoldDB" id="A0AA88HK95"/>
<feature type="binding site" evidence="5">
    <location>
        <position position="113"/>
    </location>
    <ligand>
        <name>substrate</name>
    </ligand>
</feature>
<dbReference type="PROSITE" id="PS00063">
    <property type="entry name" value="ALDOKETO_REDUCTASE_3"/>
    <property type="match status" value="1"/>
</dbReference>
<dbReference type="InterPro" id="IPR018170">
    <property type="entry name" value="Aldo/ket_reductase_CS"/>
</dbReference>
<sequence>MSVRDHILLNNSLKFPVIGLGTWQAEPSEIKTAIDTALEVGYRHIDTAFSYMNEEAIGDTLQEWFNSKKLKRGDLFITTKLPMPAVRPEDVEPYLRESLKRLKLKYVDLYLIHCPIGLKPVDDNVNNTFPTLPDGTVSLDPVTDLPATWKAMEAQVDNGLAKSIGVSNFNCVQIEKIVRHARILPVTDQVELHVEFMQKPLRALCKLHNIVVTAYAPIGSPGRTKFYAARGQKAPPIPCLIHNPLVGEVAKKHNKSNAQVLLRHLLQHGLVVIPKSCNPKRIKENFQLMDFQLDSEDMKKLDSLDKGAKGRTFDFLLFKGIDQHPEYPFVDEY</sequence>
<keyword evidence="2" id="KW-0521">NADP</keyword>
<dbReference type="FunFam" id="3.20.20.100:FF:000006">
    <property type="entry name" value="Aldo-keto reductase family 1 member A1"/>
    <property type="match status" value="1"/>
</dbReference>
<dbReference type="PRINTS" id="PR00069">
    <property type="entry name" value="ALDKETRDTASE"/>
</dbReference>
<gene>
    <name evidence="8" type="ORF">QYM36_015052</name>
</gene>
<protein>
    <recommendedName>
        <fullName evidence="7">NADP-dependent oxidoreductase domain-containing protein</fullName>
    </recommendedName>
</protein>
<evidence type="ECO:0000256" key="6">
    <source>
        <dbReference type="PIRSR" id="PIRSR000097-3"/>
    </source>
</evidence>
<proteinExistence type="inferred from homology"/>
<feature type="domain" description="NADP-dependent oxidoreductase" evidence="7">
    <location>
        <begin position="18"/>
        <end position="305"/>
    </location>
</feature>
<evidence type="ECO:0000313" key="8">
    <source>
        <dbReference type="EMBL" id="KAK2707236.1"/>
    </source>
</evidence>
<accession>A0AA88HK95</accession>
<evidence type="ECO:0000313" key="9">
    <source>
        <dbReference type="Proteomes" id="UP001187531"/>
    </source>
</evidence>
<evidence type="ECO:0000256" key="1">
    <source>
        <dbReference type="ARBA" id="ARBA00007905"/>
    </source>
</evidence>
<dbReference type="InterPro" id="IPR036812">
    <property type="entry name" value="NAD(P)_OxRdtase_dom_sf"/>
</dbReference>
<dbReference type="PANTHER" id="PTHR11732">
    <property type="entry name" value="ALDO/KETO REDUCTASE"/>
    <property type="match status" value="1"/>
</dbReference>
<dbReference type="GO" id="GO:0016491">
    <property type="term" value="F:oxidoreductase activity"/>
    <property type="evidence" value="ECO:0007669"/>
    <property type="project" value="UniProtKB-KW"/>
</dbReference>
<dbReference type="Gene3D" id="3.20.20.100">
    <property type="entry name" value="NADP-dependent oxidoreductase domain"/>
    <property type="match status" value="1"/>
</dbReference>
<keyword evidence="9" id="KW-1185">Reference proteome</keyword>
<dbReference type="PROSITE" id="PS00798">
    <property type="entry name" value="ALDOKETO_REDUCTASE_1"/>
    <property type="match status" value="1"/>
</dbReference>
<evidence type="ECO:0000256" key="3">
    <source>
        <dbReference type="ARBA" id="ARBA00023002"/>
    </source>
</evidence>
<evidence type="ECO:0000256" key="4">
    <source>
        <dbReference type="PIRSR" id="PIRSR000097-1"/>
    </source>
</evidence>
<dbReference type="Pfam" id="PF00248">
    <property type="entry name" value="Aldo_ket_red"/>
    <property type="match status" value="1"/>
</dbReference>
<organism evidence="8 9">
    <name type="scientific">Artemia franciscana</name>
    <name type="common">Brine shrimp</name>
    <name type="synonym">Artemia sanfranciscana</name>
    <dbReference type="NCBI Taxonomy" id="6661"/>
    <lineage>
        <taxon>Eukaryota</taxon>
        <taxon>Metazoa</taxon>
        <taxon>Ecdysozoa</taxon>
        <taxon>Arthropoda</taxon>
        <taxon>Crustacea</taxon>
        <taxon>Branchiopoda</taxon>
        <taxon>Anostraca</taxon>
        <taxon>Artemiidae</taxon>
        <taxon>Artemia</taxon>
    </lineage>
</organism>
<keyword evidence="3" id="KW-0560">Oxidoreductase</keyword>
<reference evidence="8" key="1">
    <citation type="submission" date="2023-07" db="EMBL/GenBank/DDBJ databases">
        <title>Chromosome-level genome assembly of Artemia franciscana.</title>
        <authorList>
            <person name="Jo E."/>
        </authorList>
    </citation>
    <scope>NUCLEOTIDE SEQUENCE</scope>
    <source>
        <tissue evidence="8">Whole body</tissue>
    </source>
</reference>
<dbReference type="PIRSF" id="PIRSF000097">
    <property type="entry name" value="AKR"/>
    <property type="match status" value="1"/>
</dbReference>
<feature type="site" description="Lowers pKa of active site Tyr" evidence="6">
    <location>
        <position position="80"/>
    </location>
</feature>
<dbReference type="InterPro" id="IPR020471">
    <property type="entry name" value="AKR"/>
</dbReference>
<dbReference type="PROSITE" id="PS00062">
    <property type="entry name" value="ALDOKETO_REDUCTASE_2"/>
    <property type="match status" value="1"/>
</dbReference>
<feature type="active site" description="Proton donor" evidence="4">
    <location>
        <position position="51"/>
    </location>
</feature>
<comment type="similarity">
    <text evidence="1">Belongs to the aldo/keto reductase family.</text>
</comment>
<name>A0AA88HK95_ARTSF</name>
<dbReference type="Proteomes" id="UP001187531">
    <property type="component" value="Unassembled WGS sequence"/>
</dbReference>
<evidence type="ECO:0000256" key="5">
    <source>
        <dbReference type="PIRSR" id="PIRSR000097-2"/>
    </source>
</evidence>